<proteinExistence type="predicted"/>
<dbReference type="RefSeq" id="WP_154374031.1">
    <property type="nucleotide sequence ID" value="NZ_WKJJ01000006.1"/>
</dbReference>
<feature type="transmembrane region" description="Helical" evidence="1">
    <location>
        <begin position="69"/>
        <end position="89"/>
    </location>
</feature>
<dbReference type="AlphaFoldDB" id="A0A7X2LSZ4"/>
<comment type="caution">
    <text evidence="3">The sequence shown here is derived from an EMBL/GenBank/DDBJ whole genome shotgun (WGS) entry which is preliminary data.</text>
</comment>
<reference evidence="3 4" key="1">
    <citation type="submission" date="2019-11" db="EMBL/GenBank/DDBJ databases">
        <title>Novel species isolated from a subtropical stream in China.</title>
        <authorList>
            <person name="Lu H."/>
        </authorList>
    </citation>
    <scope>NUCLEOTIDE SEQUENCE [LARGE SCALE GENOMIC DNA]</scope>
    <source>
        <strain evidence="3 4">FT92W</strain>
    </source>
</reference>
<accession>A0A7X2LSZ4</accession>
<feature type="transmembrane region" description="Helical" evidence="1">
    <location>
        <begin position="101"/>
        <end position="120"/>
    </location>
</feature>
<evidence type="ECO:0000313" key="4">
    <source>
        <dbReference type="Proteomes" id="UP000446768"/>
    </source>
</evidence>
<dbReference type="Proteomes" id="UP000446768">
    <property type="component" value="Unassembled WGS sequence"/>
</dbReference>
<dbReference type="EMBL" id="WKJJ01000006">
    <property type="protein sequence ID" value="MRV72468.1"/>
    <property type="molecule type" value="Genomic_DNA"/>
</dbReference>
<evidence type="ECO:0000313" key="3">
    <source>
        <dbReference type="EMBL" id="MRV72468.1"/>
    </source>
</evidence>
<feature type="transmembrane region" description="Helical" evidence="1">
    <location>
        <begin position="184"/>
        <end position="203"/>
    </location>
</feature>
<gene>
    <name evidence="3" type="ORF">GJ700_12175</name>
</gene>
<evidence type="ECO:0000256" key="1">
    <source>
        <dbReference type="SAM" id="Phobius"/>
    </source>
</evidence>
<keyword evidence="1" id="KW-1133">Transmembrane helix</keyword>
<keyword evidence="4" id="KW-1185">Reference proteome</keyword>
<feature type="transmembrane region" description="Helical" evidence="1">
    <location>
        <begin position="215"/>
        <end position="235"/>
    </location>
</feature>
<dbReference type="SUPFAM" id="SSF48317">
    <property type="entry name" value="Acid phosphatase/Vanadium-dependent haloperoxidase"/>
    <property type="match status" value="1"/>
</dbReference>
<keyword evidence="1" id="KW-0812">Transmembrane</keyword>
<dbReference type="CDD" id="cd03396">
    <property type="entry name" value="PAP2_like_6"/>
    <property type="match status" value="1"/>
</dbReference>
<feature type="domain" description="Phosphatidic acid phosphatase type 2/haloperoxidase" evidence="2">
    <location>
        <begin position="105"/>
        <end position="232"/>
    </location>
</feature>
<dbReference type="Pfam" id="PF01569">
    <property type="entry name" value="PAP2"/>
    <property type="match status" value="1"/>
</dbReference>
<dbReference type="InterPro" id="IPR000326">
    <property type="entry name" value="PAP2/HPO"/>
</dbReference>
<organism evidence="3 4">
    <name type="scientific">Pseudoduganella rivuli</name>
    <dbReference type="NCBI Taxonomy" id="2666085"/>
    <lineage>
        <taxon>Bacteria</taxon>
        <taxon>Pseudomonadati</taxon>
        <taxon>Pseudomonadota</taxon>
        <taxon>Betaproteobacteria</taxon>
        <taxon>Burkholderiales</taxon>
        <taxon>Oxalobacteraceae</taxon>
        <taxon>Telluria group</taxon>
        <taxon>Pseudoduganella</taxon>
    </lineage>
</organism>
<name>A0A7X2LSZ4_9BURK</name>
<protein>
    <submittedName>
        <fullName evidence="3">Phosphatase PAP2 family protein</fullName>
    </submittedName>
</protein>
<evidence type="ECO:0000259" key="2">
    <source>
        <dbReference type="Pfam" id="PF01569"/>
    </source>
</evidence>
<sequence length="251" mass="27942">MPAPMAEPLLSGRSLRLWAGALVVAALLILVEGNSGLDVWMADAMFDFHTHEFPWQHAWLTEHFGHGTLKVLLTGLGALPIAAVVWDALRRGRALTPWWRLRVRLLALCTALIPLVVSLLKRASHSHCPWDLERYGGYQPYYRLLEHIPRWVEAGHCLPGGHASSALWLVGLAVFWLPHDARKAATVAGWALLFGGLVGWMQQLRGAHFLSHTLWSMWIAAAMLLALLAAHRAWLRTAHAREAAALQRIAN</sequence>
<feature type="transmembrane region" description="Helical" evidence="1">
    <location>
        <begin position="160"/>
        <end position="177"/>
    </location>
</feature>
<keyword evidence="1" id="KW-0472">Membrane</keyword>
<dbReference type="InterPro" id="IPR036938">
    <property type="entry name" value="PAP2/HPO_sf"/>
</dbReference>